<reference evidence="4" key="1">
    <citation type="submission" date="2014-03" db="EMBL/GenBank/DDBJ databases">
        <authorList>
            <person name="Urmite Genomes U."/>
        </authorList>
    </citation>
    <scope>NUCLEOTIDE SEQUENCE [LARGE SCALE GENOMIC DNA]</scope>
    <source>
        <strain evidence="4">HD-03</strain>
    </source>
</reference>
<gene>
    <name evidence="3" type="ORF">BN983_00445</name>
</gene>
<dbReference type="CDD" id="cd06464">
    <property type="entry name" value="ACD_sHsps-like"/>
    <property type="match status" value="1"/>
</dbReference>
<accession>A0A024P3N8</accession>
<dbReference type="InterPro" id="IPR040612">
    <property type="entry name" value="ArsA_HSP20-like"/>
</dbReference>
<dbReference type="AlphaFoldDB" id="A0A024P3N8"/>
<dbReference type="Proteomes" id="UP000028868">
    <property type="component" value="Unassembled WGS sequence"/>
</dbReference>
<dbReference type="Gene3D" id="2.60.40.790">
    <property type="match status" value="1"/>
</dbReference>
<proteinExistence type="inferred from homology"/>
<dbReference type="InterPro" id="IPR008978">
    <property type="entry name" value="HSP20-like_chaperone"/>
</dbReference>
<keyword evidence="4" id="KW-1185">Reference proteome</keyword>
<comment type="similarity">
    <text evidence="1">Belongs to the small heat shock protein (HSP20) family.</text>
</comment>
<dbReference type="PROSITE" id="PS01031">
    <property type="entry name" value="SHSP"/>
    <property type="match status" value="1"/>
</dbReference>
<comment type="caution">
    <text evidence="3">The sequence shown here is derived from an EMBL/GenBank/DDBJ whole genome shotgun (WGS) entry which is preliminary data.</text>
</comment>
<evidence type="ECO:0000313" key="4">
    <source>
        <dbReference type="Proteomes" id="UP000028868"/>
    </source>
</evidence>
<organism evidence="3 4">
    <name type="scientific">Halobacillus karajensis</name>
    <dbReference type="NCBI Taxonomy" id="195088"/>
    <lineage>
        <taxon>Bacteria</taxon>
        <taxon>Bacillati</taxon>
        <taxon>Bacillota</taxon>
        <taxon>Bacilli</taxon>
        <taxon>Bacillales</taxon>
        <taxon>Bacillaceae</taxon>
        <taxon>Halobacillus</taxon>
    </lineage>
</organism>
<sequence length="149" mass="17491">MDDKHKHLPDLFDQRFREMVKAVDSFFDESIKQVNHFFQQSTIPVEVFESDKEVTIEAYLPNVKREQIRIDRSGNQLRIRVEDRYLHEVKDDEAHYYNRSHSISQKERVLTLPFAVADTASSASLNDDVLTIVFPKRQSSIDVIDVDDH</sequence>
<protein>
    <submittedName>
        <fullName evidence="3">Hsp20/alpha crystallin family protein</fullName>
    </submittedName>
</protein>
<dbReference type="RefSeq" id="WP_035505412.1">
    <property type="nucleotide sequence ID" value="NZ_CCDH010000002.1"/>
</dbReference>
<feature type="domain" description="SHSP" evidence="2">
    <location>
        <begin position="36"/>
        <end position="149"/>
    </location>
</feature>
<evidence type="ECO:0000256" key="1">
    <source>
        <dbReference type="PROSITE-ProRule" id="PRU00285"/>
    </source>
</evidence>
<dbReference type="Pfam" id="PF17886">
    <property type="entry name" value="ArsA_HSP20"/>
    <property type="match status" value="1"/>
</dbReference>
<evidence type="ECO:0000259" key="2">
    <source>
        <dbReference type="PROSITE" id="PS01031"/>
    </source>
</evidence>
<dbReference type="SUPFAM" id="SSF49764">
    <property type="entry name" value="HSP20-like chaperones"/>
    <property type="match status" value="1"/>
</dbReference>
<name>A0A024P3N8_9BACI</name>
<evidence type="ECO:0000313" key="3">
    <source>
        <dbReference type="EMBL" id="CDQ22242.1"/>
    </source>
</evidence>
<dbReference type="InterPro" id="IPR002068">
    <property type="entry name" value="A-crystallin/Hsp20_dom"/>
</dbReference>
<reference evidence="3 4" key="2">
    <citation type="submission" date="2014-05" db="EMBL/GenBank/DDBJ databases">
        <title>Draft genome sequence of Halobacillus karajensis HK-03.</title>
        <authorList>
            <person name="Khelaifia S."/>
            <person name="Croce O."/>
            <person name="Lagier J.C."/>
            <person name="Raoult D."/>
        </authorList>
    </citation>
    <scope>NUCLEOTIDE SEQUENCE [LARGE SCALE GENOMIC DNA]</scope>
    <source>
        <strain evidence="3 4">HD-03</strain>
    </source>
</reference>
<dbReference type="EMBL" id="CCDI010000001">
    <property type="protein sequence ID" value="CDQ22242.1"/>
    <property type="molecule type" value="Genomic_DNA"/>
</dbReference>